<feature type="domain" description="NAD(P)-binding" evidence="2">
    <location>
        <begin position="9"/>
        <end position="195"/>
    </location>
</feature>
<dbReference type="Pfam" id="PF13460">
    <property type="entry name" value="NAD_binding_10"/>
    <property type="match status" value="1"/>
</dbReference>
<dbReference type="AlphaFoldDB" id="A0A0D2HAF1"/>
<proteinExistence type="inferred from homology"/>
<protein>
    <recommendedName>
        <fullName evidence="2">NAD(P)-binding domain-containing protein</fullName>
    </recommendedName>
</protein>
<dbReference type="PANTHER" id="PTHR15020:SF50">
    <property type="entry name" value="UPF0659 PROTEIN YMR090W"/>
    <property type="match status" value="1"/>
</dbReference>
<sequence>MVTTIALLGATGKTGREVLRRFLEKPDVDIRLYVRSHSKLVGLFPNLACDPRISIFPGPIEDVDNMIKCLDGATNIIFALGENNDFTGSVRIIESGAKTVIVALAALRKRCPDWSRPRLLMLSSATWNDTLNKTRPPLIHWAIKNAFYHGYVDLRAGTAIVLGAPSLVNVLLVQPNGLVEGQPSGHEINTERATFSVTYGDLGAAFVDLACMKEYDTLSAVGVSSKDGDNALKYGPTLGYTILRGLCATYIPGYWPLHQFVVSLVSTLTLKIKGE</sequence>
<reference evidence="3 4" key="1">
    <citation type="submission" date="2015-01" db="EMBL/GenBank/DDBJ databases">
        <title>The Genome Sequence of Rhinocladiella mackenzie CBS 650.93.</title>
        <authorList>
            <consortium name="The Broad Institute Genomics Platform"/>
            <person name="Cuomo C."/>
            <person name="de Hoog S."/>
            <person name="Gorbushina A."/>
            <person name="Stielow B."/>
            <person name="Teixiera M."/>
            <person name="Abouelleil A."/>
            <person name="Chapman S.B."/>
            <person name="Priest M."/>
            <person name="Young S.K."/>
            <person name="Wortman J."/>
            <person name="Nusbaum C."/>
            <person name="Birren B."/>
        </authorList>
    </citation>
    <scope>NUCLEOTIDE SEQUENCE [LARGE SCALE GENOMIC DNA]</scope>
    <source>
        <strain evidence="3 4">CBS 650.93</strain>
    </source>
</reference>
<dbReference type="HOGENOM" id="CLU_090039_0_0_1"/>
<dbReference type="Gene3D" id="3.40.50.720">
    <property type="entry name" value="NAD(P)-binding Rossmann-like Domain"/>
    <property type="match status" value="1"/>
</dbReference>
<dbReference type="EMBL" id="KN847476">
    <property type="protein sequence ID" value="KIX07443.1"/>
    <property type="molecule type" value="Genomic_DNA"/>
</dbReference>
<dbReference type="GeneID" id="25290167"/>
<evidence type="ECO:0000313" key="4">
    <source>
        <dbReference type="Proteomes" id="UP000053617"/>
    </source>
</evidence>
<dbReference type="VEuPathDB" id="FungiDB:Z518_02096"/>
<evidence type="ECO:0000256" key="1">
    <source>
        <dbReference type="ARBA" id="ARBA00038376"/>
    </source>
</evidence>
<comment type="similarity">
    <text evidence="1">Belongs to the avfA family.</text>
</comment>
<dbReference type="Proteomes" id="UP000053617">
    <property type="component" value="Unassembled WGS sequence"/>
</dbReference>
<accession>A0A0D2HAF1</accession>
<organism evidence="3 4">
    <name type="scientific">Rhinocladiella mackenziei CBS 650.93</name>
    <dbReference type="NCBI Taxonomy" id="1442369"/>
    <lineage>
        <taxon>Eukaryota</taxon>
        <taxon>Fungi</taxon>
        <taxon>Dikarya</taxon>
        <taxon>Ascomycota</taxon>
        <taxon>Pezizomycotina</taxon>
        <taxon>Eurotiomycetes</taxon>
        <taxon>Chaetothyriomycetidae</taxon>
        <taxon>Chaetothyriales</taxon>
        <taxon>Herpotrichiellaceae</taxon>
        <taxon>Rhinocladiella</taxon>
    </lineage>
</organism>
<dbReference type="InterPro" id="IPR036291">
    <property type="entry name" value="NAD(P)-bd_dom_sf"/>
</dbReference>
<dbReference type="OrthoDB" id="10254221at2759"/>
<evidence type="ECO:0000259" key="2">
    <source>
        <dbReference type="Pfam" id="PF13460"/>
    </source>
</evidence>
<dbReference type="RefSeq" id="XP_013274579.1">
    <property type="nucleotide sequence ID" value="XM_013419125.1"/>
</dbReference>
<dbReference type="PANTHER" id="PTHR15020">
    <property type="entry name" value="FLAVIN REDUCTASE-RELATED"/>
    <property type="match status" value="1"/>
</dbReference>
<gene>
    <name evidence="3" type="ORF">Z518_02096</name>
</gene>
<name>A0A0D2HAF1_9EURO</name>
<keyword evidence="4" id="KW-1185">Reference proteome</keyword>
<dbReference type="InterPro" id="IPR016040">
    <property type="entry name" value="NAD(P)-bd_dom"/>
</dbReference>
<dbReference type="STRING" id="1442369.A0A0D2HAF1"/>
<dbReference type="SUPFAM" id="SSF51735">
    <property type="entry name" value="NAD(P)-binding Rossmann-fold domains"/>
    <property type="match status" value="1"/>
</dbReference>
<evidence type="ECO:0000313" key="3">
    <source>
        <dbReference type="EMBL" id="KIX07443.1"/>
    </source>
</evidence>